<evidence type="ECO:0000313" key="2">
    <source>
        <dbReference type="EMBL" id="SDM85455.1"/>
    </source>
</evidence>
<gene>
    <name evidence="2" type="ORF">SAMN05660299_01642</name>
</gene>
<keyword evidence="1" id="KW-0812">Transmembrane</keyword>
<evidence type="ECO:0000256" key="1">
    <source>
        <dbReference type="SAM" id="Phobius"/>
    </source>
</evidence>
<organism evidence="2 3">
    <name type="scientific">Megasphaera paucivorans</name>
    <dbReference type="NCBI Taxonomy" id="349095"/>
    <lineage>
        <taxon>Bacteria</taxon>
        <taxon>Bacillati</taxon>
        <taxon>Bacillota</taxon>
        <taxon>Negativicutes</taxon>
        <taxon>Veillonellales</taxon>
        <taxon>Veillonellaceae</taxon>
        <taxon>Megasphaera</taxon>
    </lineage>
</organism>
<dbReference type="RefSeq" id="WP_091650441.1">
    <property type="nucleotide sequence ID" value="NZ_FNHQ01000015.1"/>
</dbReference>
<proteinExistence type="predicted"/>
<protein>
    <submittedName>
        <fullName evidence="2">TadE-like protein</fullName>
    </submittedName>
</protein>
<sequence length="169" mass="18368">MNLLHKKGQGIVEFGIVLMLAIPFVFVVYFVFIFGYYYTTVASLARESARELSVQTTSTMSTARDAIITRKTNGNTLLGSYYVWNPTKGIQPGTPDAFMYTYYSNSSTTSSSSTGTTSSTTSTTGDAYVTVTMTATKTQSGLNDIFSILPNTIKATSTMYWEGSTSSSQ</sequence>
<keyword evidence="1" id="KW-0472">Membrane</keyword>
<keyword evidence="3" id="KW-1185">Reference proteome</keyword>
<evidence type="ECO:0000313" key="3">
    <source>
        <dbReference type="Proteomes" id="UP000199309"/>
    </source>
</evidence>
<dbReference type="EMBL" id="FNHQ01000015">
    <property type="protein sequence ID" value="SDM85455.1"/>
    <property type="molecule type" value="Genomic_DNA"/>
</dbReference>
<feature type="transmembrane region" description="Helical" evidence="1">
    <location>
        <begin position="12"/>
        <end position="38"/>
    </location>
</feature>
<dbReference type="AlphaFoldDB" id="A0A1G9WN29"/>
<dbReference type="Proteomes" id="UP000199309">
    <property type="component" value="Unassembled WGS sequence"/>
</dbReference>
<name>A0A1G9WN29_9FIRM</name>
<dbReference type="STRING" id="349095.SAMN05660299_01642"/>
<reference evidence="2 3" key="1">
    <citation type="submission" date="2016-10" db="EMBL/GenBank/DDBJ databases">
        <authorList>
            <person name="de Groot N.N."/>
        </authorList>
    </citation>
    <scope>NUCLEOTIDE SEQUENCE [LARGE SCALE GENOMIC DNA]</scope>
    <source>
        <strain evidence="2 3">DSM 16981</strain>
    </source>
</reference>
<keyword evidence="1" id="KW-1133">Transmembrane helix</keyword>
<accession>A0A1G9WN29</accession>